<protein>
    <recommendedName>
        <fullName evidence="7">Thyroglobulin type-1 domain-containing protein</fullName>
    </recommendedName>
</protein>
<keyword evidence="3" id="KW-0677">Repeat</keyword>
<dbReference type="OrthoDB" id="1725934at2759"/>
<evidence type="ECO:0000259" key="7">
    <source>
        <dbReference type="PROSITE" id="PS51162"/>
    </source>
</evidence>
<feature type="chain" id="PRO_5040293018" description="Thyroglobulin type-1 domain-containing protein" evidence="6">
    <location>
        <begin position="23"/>
        <end position="416"/>
    </location>
</feature>
<feature type="domain" description="Thyroglobulin type-1" evidence="7">
    <location>
        <begin position="362"/>
        <end position="408"/>
    </location>
</feature>
<feature type="domain" description="Thyroglobulin type-1" evidence="7">
    <location>
        <begin position="182"/>
        <end position="254"/>
    </location>
</feature>
<feature type="disulfide bond" evidence="5">
    <location>
        <begin position="388"/>
        <end position="408"/>
    </location>
</feature>
<dbReference type="Proteomes" id="UP001153714">
    <property type="component" value="Chromosome 6"/>
</dbReference>
<dbReference type="InterPro" id="IPR036857">
    <property type="entry name" value="Thyroglobulin_1_sf"/>
</dbReference>
<evidence type="ECO:0000256" key="6">
    <source>
        <dbReference type="SAM" id="SignalP"/>
    </source>
</evidence>
<dbReference type="Gene3D" id="4.10.800.10">
    <property type="entry name" value="Thyroglobulin type-1"/>
    <property type="match status" value="2"/>
</dbReference>
<dbReference type="InterPro" id="IPR000716">
    <property type="entry name" value="Thyroglobulin_1"/>
</dbReference>
<organism evidence="8 9">
    <name type="scientific">Diatraea saccharalis</name>
    <name type="common">sugarcane borer</name>
    <dbReference type="NCBI Taxonomy" id="40085"/>
    <lineage>
        <taxon>Eukaryota</taxon>
        <taxon>Metazoa</taxon>
        <taxon>Ecdysozoa</taxon>
        <taxon>Arthropoda</taxon>
        <taxon>Hexapoda</taxon>
        <taxon>Insecta</taxon>
        <taxon>Pterygota</taxon>
        <taxon>Neoptera</taxon>
        <taxon>Endopterygota</taxon>
        <taxon>Lepidoptera</taxon>
        <taxon>Glossata</taxon>
        <taxon>Ditrysia</taxon>
        <taxon>Pyraloidea</taxon>
        <taxon>Crambidae</taxon>
        <taxon>Crambinae</taxon>
        <taxon>Diatraea</taxon>
    </lineage>
</organism>
<evidence type="ECO:0000256" key="4">
    <source>
        <dbReference type="ARBA" id="ARBA00023157"/>
    </source>
</evidence>
<dbReference type="GO" id="GO:0005604">
    <property type="term" value="C:basement membrane"/>
    <property type="evidence" value="ECO:0007669"/>
    <property type="project" value="TreeGrafter"/>
</dbReference>
<keyword evidence="4 5" id="KW-1015">Disulfide bond</keyword>
<dbReference type="GO" id="GO:0007160">
    <property type="term" value="P:cell-matrix adhesion"/>
    <property type="evidence" value="ECO:0007669"/>
    <property type="project" value="TreeGrafter"/>
</dbReference>
<dbReference type="EMBL" id="OU893337">
    <property type="protein sequence ID" value="CAG9794312.1"/>
    <property type="molecule type" value="Genomic_DNA"/>
</dbReference>
<evidence type="ECO:0000256" key="2">
    <source>
        <dbReference type="ARBA" id="ARBA00022525"/>
    </source>
</evidence>
<dbReference type="PANTHER" id="PTHR12352:SF3">
    <property type="entry name" value="NIDOGEN-2"/>
    <property type="match status" value="1"/>
</dbReference>
<comment type="caution">
    <text evidence="5">Lacks conserved residue(s) required for the propagation of feature annotation.</text>
</comment>
<keyword evidence="9" id="KW-1185">Reference proteome</keyword>
<evidence type="ECO:0000313" key="9">
    <source>
        <dbReference type="Proteomes" id="UP001153714"/>
    </source>
</evidence>
<dbReference type="InterPro" id="IPR051950">
    <property type="entry name" value="Dev_reg/Prot_inhib"/>
</dbReference>
<feature type="signal peptide" evidence="6">
    <location>
        <begin position="1"/>
        <end position="22"/>
    </location>
</feature>
<evidence type="ECO:0000256" key="5">
    <source>
        <dbReference type="PROSITE-ProRule" id="PRU00500"/>
    </source>
</evidence>
<name>A0A9N9RDA1_9NEOP</name>
<dbReference type="SMART" id="SM00211">
    <property type="entry name" value="TY"/>
    <property type="match status" value="2"/>
</dbReference>
<comment type="subcellular location">
    <subcellularLocation>
        <location evidence="1">Secreted</location>
    </subcellularLocation>
</comment>
<evidence type="ECO:0000256" key="3">
    <source>
        <dbReference type="ARBA" id="ARBA00022737"/>
    </source>
</evidence>
<sequence>MAQRIYFIVLFISLQQIKTVVSLNTGILLCDAEFCRNFVHETGCSSTSPNCAINNATHTGLRMPSPTMCNCCDFCLPFIGEGEHCSVGGPGLGTTIGRCGHGLSCARETDGNFCRRTQNDYDNRQSKGEVGVLEERPLCDGKGMYASFSCVPTQTCFCQSEEGKRIFGEVLYLGASVKDNMHCGCSRFHEKMKSIRAGVQYPVIGPRCTSDGNFNPIQCIDNICYCVNRITGEIVTGSRRTIDLNEKPITELECYDTQFDLFPQQSVGIPPFNHTTLCLDNIQDRIDLLMESEELGFNVNHASSIPECLPDGTFGRVALSRNRSKICVDERGNPIENYEALSNTAEYDSMDCKCAQTFLLMSSSTERPVCCKNGNFRRIQCRRGLCRCVDSDGRQIGKENADVTRLSCYTENWRTC</sequence>
<accession>A0A9N9RDA1</accession>
<dbReference type="SUPFAM" id="SSF57610">
    <property type="entry name" value="Thyroglobulin type-1 domain"/>
    <property type="match status" value="3"/>
</dbReference>
<reference evidence="8" key="2">
    <citation type="submission" date="2022-10" db="EMBL/GenBank/DDBJ databases">
        <authorList>
            <consortium name="ENA_rothamsted_submissions"/>
            <consortium name="culmorum"/>
            <person name="King R."/>
        </authorList>
    </citation>
    <scope>NUCLEOTIDE SEQUENCE</scope>
</reference>
<dbReference type="Pfam" id="PF00086">
    <property type="entry name" value="Thyroglobulin_1"/>
    <property type="match status" value="2"/>
</dbReference>
<dbReference type="AlphaFoldDB" id="A0A9N9RDA1"/>
<evidence type="ECO:0000256" key="1">
    <source>
        <dbReference type="ARBA" id="ARBA00004613"/>
    </source>
</evidence>
<evidence type="ECO:0000313" key="8">
    <source>
        <dbReference type="EMBL" id="CAG9794312.1"/>
    </source>
</evidence>
<keyword evidence="2" id="KW-0964">Secreted</keyword>
<keyword evidence="6" id="KW-0732">Signal</keyword>
<dbReference type="PROSITE" id="PS51162">
    <property type="entry name" value="THYROGLOBULIN_1_2"/>
    <property type="match status" value="2"/>
</dbReference>
<reference evidence="8" key="1">
    <citation type="submission" date="2021-12" db="EMBL/GenBank/DDBJ databases">
        <authorList>
            <person name="King R."/>
        </authorList>
    </citation>
    <scope>NUCLEOTIDE SEQUENCE</scope>
</reference>
<dbReference type="PANTHER" id="PTHR12352">
    <property type="entry name" value="SECRETED MODULAR CALCIUM-BINDING PROTEIN"/>
    <property type="match status" value="1"/>
</dbReference>
<gene>
    <name evidence="8" type="ORF">DIATSA_LOCUS11701</name>
</gene>
<proteinExistence type="predicted"/>
<dbReference type="GO" id="GO:0005615">
    <property type="term" value="C:extracellular space"/>
    <property type="evidence" value="ECO:0007669"/>
    <property type="project" value="TreeGrafter"/>
</dbReference>